<evidence type="ECO:0000313" key="1">
    <source>
        <dbReference type="EMBL" id="KAK7678847.1"/>
    </source>
</evidence>
<dbReference type="EMBL" id="JASBNA010000066">
    <property type="protein sequence ID" value="KAK7678847.1"/>
    <property type="molecule type" value="Genomic_DNA"/>
</dbReference>
<comment type="caution">
    <text evidence="1">The sequence shown here is derived from an EMBL/GenBank/DDBJ whole genome shotgun (WGS) entry which is preliminary data.</text>
</comment>
<dbReference type="AlphaFoldDB" id="A0AAW0FF37"/>
<dbReference type="Proteomes" id="UP001385951">
    <property type="component" value="Unassembled WGS sequence"/>
</dbReference>
<reference evidence="1 2" key="1">
    <citation type="submission" date="2022-09" db="EMBL/GenBank/DDBJ databases">
        <authorList>
            <person name="Palmer J.M."/>
        </authorList>
    </citation>
    <scope>NUCLEOTIDE SEQUENCE [LARGE SCALE GENOMIC DNA]</scope>
    <source>
        <strain evidence="1 2">DSM 7382</strain>
    </source>
</reference>
<accession>A0AAW0FF37</accession>
<name>A0AAW0FF37_9APHY</name>
<protein>
    <submittedName>
        <fullName evidence="1">Uncharacterized protein</fullName>
    </submittedName>
</protein>
<sequence length="153" mass="17329">MPRGRSKSIVQKIASDVPSYEEEVLNLGNNSKKDSPIGKNAEKTVTANQLSRNALTNLMVSRRSKSFSYPSRETSSSDDQSCVLFPFSEKESEMLWLNHIETYNYNSVLDHDDLAVINEVPDDFILNFADNCAINIQNVNELIDDNKFFDDTI</sequence>
<evidence type="ECO:0000313" key="2">
    <source>
        <dbReference type="Proteomes" id="UP001385951"/>
    </source>
</evidence>
<keyword evidence="2" id="KW-1185">Reference proteome</keyword>
<organism evidence="1 2">
    <name type="scientific">Cerrena zonata</name>
    <dbReference type="NCBI Taxonomy" id="2478898"/>
    <lineage>
        <taxon>Eukaryota</taxon>
        <taxon>Fungi</taxon>
        <taxon>Dikarya</taxon>
        <taxon>Basidiomycota</taxon>
        <taxon>Agaricomycotina</taxon>
        <taxon>Agaricomycetes</taxon>
        <taxon>Polyporales</taxon>
        <taxon>Cerrenaceae</taxon>
        <taxon>Cerrena</taxon>
    </lineage>
</organism>
<gene>
    <name evidence="1" type="ORF">QCA50_018149</name>
</gene>
<proteinExistence type="predicted"/>